<evidence type="ECO:0000256" key="10">
    <source>
        <dbReference type="SAM" id="MobiDB-lite"/>
    </source>
</evidence>
<dbReference type="SUPFAM" id="SSF57938">
    <property type="entry name" value="DnaJ/Hsp40 cysteine-rich domain"/>
    <property type="match status" value="1"/>
</dbReference>
<feature type="domain" description="CR-type" evidence="12">
    <location>
        <begin position="130"/>
        <end position="212"/>
    </location>
</feature>
<dbReference type="InterPro" id="IPR044713">
    <property type="entry name" value="DNJA1/2-like"/>
</dbReference>
<dbReference type="GO" id="GO:0006457">
    <property type="term" value="P:protein folding"/>
    <property type="evidence" value="ECO:0007669"/>
    <property type="project" value="InterPro"/>
</dbReference>
<dbReference type="InterPro" id="IPR008971">
    <property type="entry name" value="HSP40/DnaJ_pept-bd"/>
</dbReference>
<reference evidence="13" key="2">
    <citation type="journal article" date="2023" name="BMC Genomics">
        <title>Pest status, molecular evolution, and epigenetic factors derived from the genome assembly of Frankliniella fusca, a thysanopteran phytovirus vector.</title>
        <authorList>
            <person name="Catto M.A."/>
            <person name="Labadie P.E."/>
            <person name="Jacobson A.L."/>
            <person name="Kennedy G.G."/>
            <person name="Srinivasan R."/>
            <person name="Hunt B.G."/>
        </authorList>
    </citation>
    <scope>NUCLEOTIDE SEQUENCE</scope>
    <source>
        <strain evidence="13">PL_HMW_Pooled</strain>
    </source>
</reference>
<dbReference type="PROSITE" id="PS50076">
    <property type="entry name" value="DNAJ_2"/>
    <property type="match status" value="1"/>
</dbReference>
<keyword evidence="4 9" id="KW-0863">Zinc-finger</keyword>
<dbReference type="GO" id="GO:0051082">
    <property type="term" value="F:unfolded protein binding"/>
    <property type="evidence" value="ECO:0007669"/>
    <property type="project" value="InterPro"/>
</dbReference>
<dbReference type="GO" id="GO:0005524">
    <property type="term" value="F:ATP binding"/>
    <property type="evidence" value="ECO:0007669"/>
    <property type="project" value="InterPro"/>
</dbReference>
<dbReference type="GO" id="GO:0008270">
    <property type="term" value="F:zinc ion binding"/>
    <property type="evidence" value="ECO:0007669"/>
    <property type="project" value="UniProtKB-KW"/>
</dbReference>
<keyword evidence="3" id="KW-0677">Repeat</keyword>
<dbReference type="SUPFAM" id="SSF49493">
    <property type="entry name" value="HSP40/DnaJ peptide-binding domain"/>
    <property type="match status" value="2"/>
</dbReference>
<dbReference type="SUPFAM" id="SSF46565">
    <property type="entry name" value="Chaperone J-domain"/>
    <property type="match status" value="1"/>
</dbReference>
<evidence type="ECO:0000313" key="13">
    <source>
        <dbReference type="EMBL" id="KAK3917629.1"/>
    </source>
</evidence>
<gene>
    <name evidence="13" type="ORF">KUF71_007108</name>
</gene>
<dbReference type="Pfam" id="PF00226">
    <property type="entry name" value="DnaJ"/>
    <property type="match status" value="1"/>
</dbReference>
<dbReference type="FunFam" id="1.10.287.110:FF:000016">
    <property type="entry name" value="DnaJ (Hsp40) homolog, subfamily A, member 2"/>
    <property type="match status" value="1"/>
</dbReference>
<reference evidence="13" key="1">
    <citation type="submission" date="2021-07" db="EMBL/GenBank/DDBJ databases">
        <authorList>
            <person name="Catto M.A."/>
            <person name="Jacobson A."/>
            <person name="Kennedy G."/>
            <person name="Labadie P."/>
            <person name="Hunt B.G."/>
            <person name="Srinivasan R."/>
        </authorList>
    </citation>
    <scope>NUCLEOTIDE SEQUENCE</scope>
    <source>
        <strain evidence="13">PL_HMW_Pooled</strain>
        <tissue evidence="13">Head</tissue>
    </source>
</reference>
<proteinExistence type="inferred from homology"/>
<feature type="zinc finger region" description="CR-type" evidence="9">
    <location>
        <begin position="130"/>
        <end position="212"/>
    </location>
</feature>
<accession>A0AAE1LGA0</accession>
<evidence type="ECO:0000256" key="7">
    <source>
        <dbReference type="ARBA" id="ARBA00023288"/>
    </source>
</evidence>
<evidence type="ECO:0000313" key="14">
    <source>
        <dbReference type="Proteomes" id="UP001219518"/>
    </source>
</evidence>
<dbReference type="GO" id="GO:0030544">
    <property type="term" value="F:Hsp70 protein binding"/>
    <property type="evidence" value="ECO:0007669"/>
    <property type="project" value="InterPro"/>
</dbReference>
<dbReference type="SMART" id="SM00271">
    <property type="entry name" value="DnaJ"/>
    <property type="match status" value="1"/>
</dbReference>
<dbReference type="Pfam" id="PF01556">
    <property type="entry name" value="DnaJ_C"/>
    <property type="match status" value="1"/>
</dbReference>
<evidence type="ECO:0000256" key="2">
    <source>
        <dbReference type="ARBA" id="ARBA00022723"/>
    </source>
</evidence>
<dbReference type="HAMAP" id="MF_01152">
    <property type="entry name" value="DnaJ"/>
    <property type="match status" value="1"/>
</dbReference>
<keyword evidence="1" id="KW-0488">Methylation</keyword>
<name>A0AAE1LGA0_9NEOP</name>
<dbReference type="Pfam" id="PF00684">
    <property type="entry name" value="DnaJ_CXXCXGXG"/>
    <property type="match status" value="1"/>
</dbReference>
<feature type="region of interest" description="Disordered" evidence="10">
    <location>
        <begin position="373"/>
        <end position="395"/>
    </location>
</feature>
<feature type="domain" description="J" evidence="11">
    <location>
        <begin position="6"/>
        <end position="68"/>
    </location>
</feature>
<keyword evidence="8" id="KW-0636">Prenylation</keyword>
<dbReference type="PROSITE" id="PS00636">
    <property type="entry name" value="DNAJ_1"/>
    <property type="match status" value="1"/>
</dbReference>
<keyword evidence="14" id="KW-1185">Reference proteome</keyword>
<dbReference type="InterPro" id="IPR001305">
    <property type="entry name" value="HSP_DnaJ_Cys-rich_dom"/>
</dbReference>
<comment type="caution">
    <text evidence="13">The sequence shown here is derived from an EMBL/GenBank/DDBJ whole genome shotgun (WGS) entry which is preliminary data.</text>
</comment>
<keyword evidence="5 9" id="KW-0862">Zinc</keyword>
<dbReference type="CDD" id="cd06257">
    <property type="entry name" value="DnaJ"/>
    <property type="match status" value="1"/>
</dbReference>
<dbReference type="CDD" id="cd10719">
    <property type="entry name" value="DnaJ_zf"/>
    <property type="match status" value="1"/>
</dbReference>
<dbReference type="Gene3D" id="1.10.287.110">
    <property type="entry name" value="DnaJ domain"/>
    <property type="match status" value="1"/>
</dbReference>
<dbReference type="AlphaFoldDB" id="A0AAE1LGA0"/>
<organism evidence="13 14">
    <name type="scientific">Frankliniella fusca</name>
    <dbReference type="NCBI Taxonomy" id="407009"/>
    <lineage>
        <taxon>Eukaryota</taxon>
        <taxon>Metazoa</taxon>
        <taxon>Ecdysozoa</taxon>
        <taxon>Arthropoda</taxon>
        <taxon>Hexapoda</taxon>
        <taxon>Insecta</taxon>
        <taxon>Pterygota</taxon>
        <taxon>Neoptera</taxon>
        <taxon>Paraneoptera</taxon>
        <taxon>Thysanoptera</taxon>
        <taxon>Terebrantia</taxon>
        <taxon>Thripoidea</taxon>
        <taxon>Thripidae</taxon>
        <taxon>Frankliniella</taxon>
    </lineage>
</organism>
<dbReference type="FunFam" id="2.60.260.20:FF:000003">
    <property type="entry name" value="DnaJ subfamily A member 2"/>
    <property type="match status" value="1"/>
</dbReference>
<dbReference type="InterPro" id="IPR001623">
    <property type="entry name" value="DnaJ_domain"/>
</dbReference>
<evidence type="ECO:0000259" key="11">
    <source>
        <dbReference type="PROSITE" id="PS50076"/>
    </source>
</evidence>
<dbReference type="CDD" id="cd10747">
    <property type="entry name" value="DnaJ_C"/>
    <property type="match status" value="1"/>
</dbReference>
<evidence type="ECO:0000256" key="4">
    <source>
        <dbReference type="ARBA" id="ARBA00022771"/>
    </source>
</evidence>
<evidence type="ECO:0000256" key="8">
    <source>
        <dbReference type="ARBA" id="ARBA00023289"/>
    </source>
</evidence>
<evidence type="ECO:0000256" key="5">
    <source>
        <dbReference type="ARBA" id="ARBA00022833"/>
    </source>
</evidence>
<evidence type="ECO:0000256" key="6">
    <source>
        <dbReference type="ARBA" id="ARBA00023186"/>
    </source>
</evidence>
<keyword evidence="6" id="KW-0143">Chaperone</keyword>
<feature type="compositionally biased region" description="Basic and acidic residues" evidence="10">
    <location>
        <begin position="375"/>
        <end position="387"/>
    </location>
</feature>
<dbReference type="InterPro" id="IPR002939">
    <property type="entry name" value="DnaJ_C"/>
</dbReference>
<dbReference type="InterPro" id="IPR036869">
    <property type="entry name" value="J_dom_sf"/>
</dbReference>
<keyword evidence="7" id="KW-0449">Lipoprotein</keyword>
<dbReference type="Gene3D" id="2.60.260.20">
    <property type="entry name" value="Urease metallochaperone UreE, N-terminal domain"/>
    <property type="match status" value="2"/>
</dbReference>
<dbReference type="InterPro" id="IPR012724">
    <property type="entry name" value="DnaJ"/>
</dbReference>
<dbReference type="InterPro" id="IPR018253">
    <property type="entry name" value="DnaJ_domain_CS"/>
</dbReference>
<evidence type="ECO:0000256" key="1">
    <source>
        <dbReference type="ARBA" id="ARBA00022481"/>
    </source>
</evidence>
<dbReference type="GO" id="GO:0009408">
    <property type="term" value="P:response to heat"/>
    <property type="evidence" value="ECO:0007669"/>
    <property type="project" value="InterPro"/>
</dbReference>
<dbReference type="Proteomes" id="UP001219518">
    <property type="component" value="Unassembled WGS sequence"/>
</dbReference>
<evidence type="ECO:0000256" key="9">
    <source>
        <dbReference type="PROSITE-ProRule" id="PRU00546"/>
    </source>
</evidence>
<sequence>MVKETRFYDILGVKPQATTEEIKKSYKKLALKYHPDKNPDEGHKFKEIVQAYEVLSDPEKRKTYDRFGEQAIKEGAANGGGGFSTGADMFDMFFRGGGGFFGGGGRSDRPRHANDVVHQLKVSLEELYKGTTRKLQLQKNVVCNKCEGKGGKKVESCPSCKGVGVQIQVQQLGPNIVQHVQTTCGECRGQGERISPKDRCKQCNGKKTIPERKIVEVPIDKGMQDGQKIKFAGEGDQDPGVEPGDIIVVLDEKEHEVFKRSGNNLIMRMHLELVEALCGFQKVIRTLDDRDLVITSLPGEVIKSGDVKCIINEGMPQYKNPFEKGKLIIQFLVNFPATIDPAVIPQLEQCLPPRDEIMIPNNAEEVMLVDMDPNQSRRDSRSEDENCGRVQCASH</sequence>
<protein>
    <submittedName>
        <fullName evidence="13">DnaJ-like protein subfamily A member 1</fullName>
    </submittedName>
</protein>
<dbReference type="EMBL" id="JAHWGI010000767">
    <property type="protein sequence ID" value="KAK3917629.1"/>
    <property type="molecule type" value="Genomic_DNA"/>
</dbReference>
<evidence type="ECO:0000259" key="12">
    <source>
        <dbReference type="PROSITE" id="PS51188"/>
    </source>
</evidence>
<dbReference type="PANTHER" id="PTHR43888">
    <property type="entry name" value="DNAJ-LIKE-2, ISOFORM A-RELATED"/>
    <property type="match status" value="1"/>
</dbReference>
<dbReference type="FunFam" id="2.10.230.10:FF:000001">
    <property type="entry name" value="DnaJ subfamily A member 2"/>
    <property type="match status" value="1"/>
</dbReference>
<dbReference type="InterPro" id="IPR036410">
    <property type="entry name" value="HSP_DnaJ_Cys-rich_dom_sf"/>
</dbReference>
<dbReference type="PRINTS" id="PR00625">
    <property type="entry name" value="JDOMAIN"/>
</dbReference>
<evidence type="ECO:0000256" key="3">
    <source>
        <dbReference type="ARBA" id="ARBA00022737"/>
    </source>
</evidence>
<dbReference type="Gene3D" id="2.10.230.10">
    <property type="entry name" value="Heat shock protein DnaJ, cysteine-rich domain"/>
    <property type="match status" value="1"/>
</dbReference>
<keyword evidence="2 9" id="KW-0479">Metal-binding</keyword>
<dbReference type="PROSITE" id="PS51188">
    <property type="entry name" value="ZF_CR"/>
    <property type="match status" value="1"/>
</dbReference>